<protein>
    <submittedName>
        <fullName evidence="1">Glycosyl transferase</fullName>
    </submittedName>
</protein>
<reference evidence="1" key="2">
    <citation type="submission" date="2020-09" db="EMBL/GenBank/DDBJ databases">
        <authorList>
            <person name="Sun Q."/>
            <person name="Kim S."/>
        </authorList>
    </citation>
    <scope>NUCLEOTIDE SEQUENCE</scope>
    <source>
        <strain evidence="1">KCTC 42249</strain>
    </source>
</reference>
<keyword evidence="1" id="KW-0808">Transferase</keyword>
<comment type="caution">
    <text evidence="1">The sequence shown here is derived from an EMBL/GenBank/DDBJ whole genome shotgun (WGS) entry which is preliminary data.</text>
</comment>
<dbReference type="EMBL" id="BMZQ01000002">
    <property type="protein sequence ID" value="GHD14454.1"/>
    <property type="molecule type" value="Genomic_DNA"/>
</dbReference>
<name>A0A8J3DWR9_9HYPH</name>
<organism evidence="1 2">
    <name type="scientific">Tianweitania populi</name>
    <dbReference type="NCBI Taxonomy" id="1607949"/>
    <lineage>
        <taxon>Bacteria</taxon>
        <taxon>Pseudomonadati</taxon>
        <taxon>Pseudomonadota</taxon>
        <taxon>Alphaproteobacteria</taxon>
        <taxon>Hyphomicrobiales</taxon>
        <taxon>Phyllobacteriaceae</taxon>
        <taxon>Tianweitania</taxon>
    </lineage>
</organism>
<reference evidence="1" key="1">
    <citation type="journal article" date="2014" name="Int. J. Syst. Evol. Microbiol.">
        <title>Complete genome sequence of Corynebacterium casei LMG S-19264T (=DSM 44701T), isolated from a smear-ripened cheese.</title>
        <authorList>
            <consortium name="US DOE Joint Genome Institute (JGI-PGF)"/>
            <person name="Walter F."/>
            <person name="Albersmeier A."/>
            <person name="Kalinowski J."/>
            <person name="Ruckert C."/>
        </authorList>
    </citation>
    <scope>NUCLEOTIDE SEQUENCE</scope>
    <source>
        <strain evidence="1">KCTC 42249</strain>
    </source>
</reference>
<proteinExistence type="predicted"/>
<sequence>MHLAFVTSLVPDGTLTTGYEIANAAIIDGLRRAGVQVSVVGFTWPGKQPIDPENTVVLGSVDVQTHTASAGQRLLWLGRALAEGQTFSSVKLRHTGEVRIRKALQTLEPFDGYVLNGVTLAGAYPDLFRNKPSIFVAHNVEHQSAAENAVAARSLVERLLYTREARLLKQLEAKLCKQADFVFTLAEEDRVPLGIADDRRSATLPLTTRATAFLPLSSRQPAYDLALIGTWTWQPNRIGLDWFLEQVVPQLPHSMQIKIAGRAPAGLRSDHPGVEFVGRVEDATAFVRGAKVIPLISQAGSGVQLKTIETFELGMPAVATRSSLRGIADVPENCTVADDPAAFALALTHAARLRLVDGDGRAFHAAQIKAMDRQISRGLAALPRSMQRHAA</sequence>
<evidence type="ECO:0000313" key="2">
    <source>
        <dbReference type="Proteomes" id="UP000630142"/>
    </source>
</evidence>
<dbReference type="SUPFAM" id="SSF53756">
    <property type="entry name" value="UDP-Glycosyltransferase/glycogen phosphorylase"/>
    <property type="match status" value="1"/>
</dbReference>
<dbReference type="Proteomes" id="UP000630142">
    <property type="component" value="Unassembled WGS sequence"/>
</dbReference>
<gene>
    <name evidence="1" type="ORF">GCM10016234_20050</name>
</gene>
<keyword evidence="2" id="KW-1185">Reference proteome</keyword>
<dbReference type="AlphaFoldDB" id="A0A8J3DWR9"/>
<evidence type="ECO:0000313" key="1">
    <source>
        <dbReference type="EMBL" id="GHD14454.1"/>
    </source>
</evidence>
<accession>A0A8J3DWR9</accession>
<dbReference type="Pfam" id="PF13692">
    <property type="entry name" value="Glyco_trans_1_4"/>
    <property type="match status" value="1"/>
</dbReference>
<dbReference type="RefSeq" id="WP_189503453.1">
    <property type="nucleotide sequence ID" value="NZ_BMZQ01000002.1"/>
</dbReference>
<dbReference type="GO" id="GO:0016740">
    <property type="term" value="F:transferase activity"/>
    <property type="evidence" value="ECO:0007669"/>
    <property type="project" value="UniProtKB-KW"/>
</dbReference>